<name>A0A0N1EAN1_9GAMM</name>
<dbReference type="PANTHER" id="PTHR34472">
    <property type="entry name" value="SULFUR CARRIER PROTEIN THIS"/>
    <property type="match status" value="1"/>
</dbReference>
<dbReference type="AlphaFoldDB" id="A0A0N1EAN1"/>
<comment type="caution">
    <text evidence="1">The sequence shown here is derived from an EMBL/GenBank/DDBJ whole genome shotgun (WGS) entry which is preliminary data.</text>
</comment>
<dbReference type="Pfam" id="PF02597">
    <property type="entry name" value="ThiS"/>
    <property type="match status" value="1"/>
</dbReference>
<dbReference type="RefSeq" id="WP_054203180.1">
    <property type="nucleotide sequence ID" value="NZ_LHPH01000030.1"/>
</dbReference>
<dbReference type="SUPFAM" id="SSF54285">
    <property type="entry name" value="MoaD/ThiS"/>
    <property type="match status" value="1"/>
</dbReference>
<gene>
    <name evidence="1" type="ORF">ADS77_19170</name>
</gene>
<keyword evidence="2" id="KW-1185">Reference proteome</keyword>
<proteinExistence type="predicted"/>
<dbReference type="OrthoDB" id="9800283at2"/>
<dbReference type="InterPro" id="IPR010035">
    <property type="entry name" value="Thi_S"/>
</dbReference>
<dbReference type="NCBIfam" id="TIGR01683">
    <property type="entry name" value="thiS"/>
    <property type="match status" value="1"/>
</dbReference>
<dbReference type="Gene3D" id="3.10.20.30">
    <property type="match status" value="1"/>
</dbReference>
<reference evidence="1 2" key="1">
    <citation type="submission" date="2015-08" db="EMBL/GenBank/DDBJ databases">
        <title>Draft Genome Sequence of Pseudoalteromonas porphyrae UCD-SED14.</title>
        <authorList>
            <person name="Coil D.A."/>
            <person name="Jospin G."/>
            <person name="Lee R.D."/>
            <person name="Eisen J.A."/>
        </authorList>
    </citation>
    <scope>NUCLEOTIDE SEQUENCE [LARGE SCALE GENOMIC DNA]</scope>
    <source>
        <strain evidence="1 2">UCD-SED14</strain>
    </source>
</reference>
<dbReference type="Proteomes" id="UP000037848">
    <property type="component" value="Unassembled WGS sequence"/>
</dbReference>
<dbReference type="EMBL" id="LHPH01000030">
    <property type="protein sequence ID" value="KPH56975.1"/>
    <property type="molecule type" value="Genomic_DNA"/>
</dbReference>
<dbReference type="STRING" id="187330.AMS58_00070"/>
<accession>A0A0N1EAN1</accession>
<evidence type="ECO:0000313" key="2">
    <source>
        <dbReference type="Proteomes" id="UP000037848"/>
    </source>
</evidence>
<sequence>MNIMINGQPFVLSDKHTLLDALSQFGAKEPFAVALNGVFIARSLCADTQLNEGDSLELLSPIQGG</sequence>
<dbReference type="InterPro" id="IPR012675">
    <property type="entry name" value="Beta-grasp_dom_sf"/>
</dbReference>
<dbReference type="CDD" id="cd00565">
    <property type="entry name" value="Ubl_ThiS"/>
    <property type="match status" value="1"/>
</dbReference>
<protein>
    <submittedName>
        <fullName evidence="1">Thiamine biosynthesis protein ThiS</fullName>
    </submittedName>
</protein>
<dbReference type="PATRIC" id="fig|187330.3.peg.2490"/>
<dbReference type="InterPro" id="IPR016155">
    <property type="entry name" value="Mopterin_synth/thiamin_S_b"/>
</dbReference>
<organism evidence="1 2">
    <name type="scientific">Pseudoalteromonas porphyrae</name>
    <dbReference type="NCBI Taxonomy" id="187330"/>
    <lineage>
        <taxon>Bacteria</taxon>
        <taxon>Pseudomonadati</taxon>
        <taxon>Pseudomonadota</taxon>
        <taxon>Gammaproteobacteria</taxon>
        <taxon>Alteromonadales</taxon>
        <taxon>Pseudoalteromonadaceae</taxon>
        <taxon>Pseudoalteromonas</taxon>
    </lineage>
</organism>
<dbReference type="PANTHER" id="PTHR34472:SF1">
    <property type="entry name" value="SULFUR CARRIER PROTEIN THIS"/>
    <property type="match status" value="1"/>
</dbReference>
<evidence type="ECO:0000313" key="1">
    <source>
        <dbReference type="EMBL" id="KPH56975.1"/>
    </source>
</evidence>
<dbReference type="InterPro" id="IPR003749">
    <property type="entry name" value="ThiS/MoaD-like"/>
</dbReference>